<dbReference type="EMBL" id="ML170356">
    <property type="protein sequence ID" value="TDL14307.1"/>
    <property type="molecule type" value="Genomic_DNA"/>
</dbReference>
<name>A0A4Y7PG11_9AGAM</name>
<dbReference type="AlphaFoldDB" id="A0A4Y7PG11"/>
<feature type="non-terminal residue" evidence="1">
    <location>
        <position position="1"/>
    </location>
</feature>
<organism evidence="1 2">
    <name type="scientific">Rickenella mellea</name>
    <dbReference type="NCBI Taxonomy" id="50990"/>
    <lineage>
        <taxon>Eukaryota</taxon>
        <taxon>Fungi</taxon>
        <taxon>Dikarya</taxon>
        <taxon>Basidiomycota</taxon>
        <taxon>Agaricomycotina</taxon>
        <taxon>Agaricomycetes</taxon>
        <taxon>Hymenochaetales</taxon>
        <taxon>Rickenellaceae</taxon>
        <taxon>Rickenella</taxon>
    </lineage>
</organism>
<reference evidence="1 2" key="1">
    <citation type="submission" date="2018-06" db="EMBL/GenBank/DDBJ databases">
        <title>A transcriptomic atlas of mushroom development highlights an independent origin of complex multicellularity.</title>
        <authorList>
            <consortium name="DOE Joint Genome Institute"/>
            <person name="Krizsan K."/>
            <person name="Almasi E."/>
            <person name="Merenyi Z."/>
            <person name="Sahu N."/>
            <person name="Viragh M."/>
            <person name="Koszo T."/>
            <person name="Mondo S."/>
            <person name="Kiss B."/>
            <person name="Balint B."/>
            <person name="Kues U."/>
            <person name="Barry K."/>
            <person name="Hegedus J.C."/>
            <person name="Henrissat B."/>
            <person name="Johnson J."/>
            <person name="Lipzen A."/>
            <person name="Ohm R."/>
            <person name="Nagy I."/>
            <person name="Pangilinan J."/>
            <person name="Yan J."/>
            <person name="Xiong Y."/>
            <person name="Grigoriev I.V."/>
            <person name="Hibbett D.S."/>
            <person name="Nagy L.G."/>
        </authorList>
    </citation>
    <scope>NUCLEOTIDE SEQUENCE [LARGE SCALE GENOMIC DNA]</scope>
    <source>
        <strain evidence="1 2">SZMC22713</strain>
    </source>
</reference>
<keyword evidence="2" id="KW-1185">Reference proteome</keyword>
<accession>A0A4Y7PG11</accession>
<sequence>HRLDSTERPEEVHGWLKRGRKLNVLPEINDVDKFAMQWRKWWTNLQPKERLPSTAVGWPLLRPTAANIDWSRTRRGGRNGLLIVMLTIVWW</sequence>
<feature type="non-terminal residue" evidence="1">
    <location>
        <position position="91"/>
    </location>
</feature>
<evidence type="ECO:0000313" key="1">
    <source>
        <dbReference type="EMBL" id="TDL14307.1"/>
    </source>
</evidence>
<dbReference type="OrthoDB" id="3258052at2759"/>
<dbReference type="VEuPathDB" id="FungiDB:BD410DRAFT_692020"/>
<protein>
    <submittedName>
        <fullName evidence="1">Uncharacterized protein</fullName>
    </submittedName>
</protein>
<dbReference type="Proteomes" id="UP000294933">
    <property type="component" value="Unassembled WGS sequence"/>
</dbReference>
<dbReference type="STRING" id="50990.A0A4Y7PG11"/>
<evidence type="ECO:0000313" key="2">
    <source>
        <dbReference type="Proteomes" id="UP000294933"/>
    </source>
</evidence>
<proteinExistence type="predicted"/>
<gene>
    <name evidence="1" type="ORF">BD410DRAFT_692020</name>
</gene>